<evidence type="ECO:0000313" key="14">
    <source>
        <dbReference type="Proteomes" id="UP000700596"/>
    </source>
</evidence>
<evidence type="ECO:0000256" key="3">
    <source>
        <dbReference type="ARBA" id="ARBA00008682"/>
    </source>
</evidence>
<keyword evidence="14" id="KW-1185">Reference proteome</keyword>
<comment type="subcellular location">
    <subcellularLocation>
        <location evidence="2">Secreted</location>
    </subcellularLocation>
</comment>
<dbReference type="InterPro" id="IPR001223">
    <property type="entry name" value="Glyco_hydro18_cat"/>
</dbReference>
<dbReference type="EMBL" id="JAGMWT010000001">
    <property type="protein sequence ID" value="KAH7138287.1"/>
    <property type="molecule type" value="Genomic_DNA"/>
</dbReference>
<dbReference type="FunFam" id="3.10.50.10:FF:000005">
    <property type="entry name" value="Endochitinase B1"/>
    <property type="match status" value="1"/>
</dbReference>
<keyword evidence="9 11" id="KW-0326">Glycosidase</keyword>
<keyword evidence="7" id="KW-0146">Chitin degradation</keyword>
<dbReference type="Gene3D" id="3.10.50.10">
    <property type="match status" value="1"/>
</dbReference>
<dbReference type="AlphaFoldDB" id="A0A9P9IYC0"/>
<gene>
    <name evidence="13" type="ORF">B0J11DRAFT_546096</name>
</gene>
<dbReference type="InterPro" id="IPR001579">
    <property type="entry name" value="Glyco_hydro_18_chit_AS"/>
</dbReference>
<evidence type="ECO:0000313" key="13">
    <source>
        <dbReference type="EMBL" id="KAH7138287.1"/>
    </source>
</evidence>
<keyword evidence="5" id="KW-0964">Secreted</keyword>
<evidence type="ECO:0000256" key="1">
    <source>
        <dbReference type="ARBA" id="ARBA00000822"/>
    </source>
</evidence>
<comment type="caution">
    <text evidence="13">The sequence shown here is derived from an EMBL/GenBank/DDBJ whole genome shotgun (WGS) entry which is preliminary data.</text>
</comment>
<dbReference type="InterPro" id="IPR017853">
    <property type="entry name" value="GH"/>
</dbReference>
<evidence type="ECO:0000256" key="9">
    <source>
        <dbReference type="ARBA" id="ARBA00023295"/>
    </source>
</evidence>
<dbReference type="OrthoDB" id="76388at2759"/>
<dbReference type="SUPFAM" id="SSF51445">
    <property type="entry name" value="(Trans)glycosidases"/>
    <property type="match status" value="1"/>
</dbReference>
<dbReference type="Proteomes" id="UP000700596">
    <property type="component" value="Unassembled WGS sequence"/>
</dbReference>
<evidence type="ECO:0000256" key="11">
    <source>
        <dbReference type="RuleBase" id="RU000489"/>
    </source>
</evidence>
<organism evidence="13 14">
    <name type="scientific">Dendryphion nanum</name>
    <dbReference type="NCBI Taxonomy" id="256645"/>
    <lineage>
        <taxon>Eukaryota</taxon>
        <taxon>Fungi</taxon>
        <taxon>Dikarya</taxon>
        <taxon>Ascomycota</taxon>
        <taxon>Pezizomycotina</taxon>
        <taxon>Dothideomycetes</taxon>
        <taxon>Pleosporomycetidae</taxon>
        <taxon>Pleosporales</taxon>
        <taxon>Torulaceae</taxon>
        <taxon>Dendryphion</taxon>
    </lineage>
</organism>
<dbReference type="GO" id="GO:0006032">
    <property type="term" value="P:chitin catabolic process"/>
    <property type="evidence" value="ECO:0007669"/>
    <property type="project" value="UniProtKB-KW"/>
</dbReference>
<evidence type="ECO:0000259" key="12">
    <source>
        <dbReference type="PROSITE" id="PS51910"/>
    </source>
</evidence>
<keyword evidence="8" id="KW-0119">Carbohydrate metabolism</keyword>
<evidence type="ECO:0000256" key="6">
    <source>
        <dbReference type="ARBA" id="ARBA00022801"/>
    </source>
</evidence>
<evidence type="ECO:0000256" key="5">
    <source>
        <dbReference type="ARBA" id="ARBA00022525"/>
    </source>
</evidence>
<evidence type="ECO:0000256" key="2">
    <source>
        <dbReference type="ARBA" id="ARBA00004613"/>
    </source>
</evidence>
<dbReference type="GO" id="GO:0005576">
    <property type="term" value="C:extracellular region"/>
    <property type="evidence" value="ECO:0007669"/>
    <property type="project" value="UniProtKB-SubCell"/>
</dbReference>
<feature type="domain" description="GH18" evidence="12">
    <location>
        <begin position="7"/>
        <end position="377"/>
    </location>
</feature>
<keyword evidence="6 11" id="KW-0378">Hydrolase</keyword>
<dbReference type="Pfam" id="PF00704">
    <property type="entry name" value="Glyco_hydro_18"/>
    <property type="match status" value="1"/>
</dbReference>
<comment type="catalytic activity">
    <reaction evidence="1">
        <text>Random endo-hydrolysis of N-acetyl-beta-D-glucosaminide (1-&gt;4)-beta-linkages in chitin and chitodextrins.</text>
        <dbReference type="EC" id="3.2.1.14"/>
    </reaction>
</comment>
<protein>
    <recommendedName>
        <fullName evidence="4">chitinase</fullName>
        <ecNumber evidence="4">3.2.1.14</ecNumber>
    </recommendedName>
</protein>
<keyword evidence="10" id="KW-0624">Polysaccharide degradation</keyword>
<proteinExistence type="inferred from homology"/>
<dbReference type="Gene3D" id="3.20.20.80">
    <property type="entry name" value="Glycosidases"/>
    <property type="match status" value="1"/>
</dbReference>
<dbReference type="SUPFAM" id="SSF54556">
    <property type="entry name" value="Chitinase insertion domain"/>
    <property type="match status" value="1"/>
</dbReference>
<evidence type="ECO:0000256" key="7">
    <source>
        <dbReference type="ARBA" id="ARBA00023024"/>
    </source>
</evidence>
<comment type="similarity">
    <text evidence="3">Belongs to the glycosyl hydrolase 18 family. Chitinase class V subfamily.</text>
</comment>
<dbReference type="SMART" id="SM00636">
    <property type="entry name" value="Glyco_18"/>
    <property type="match status" value="1"/>
</dbReference>
<dbReference type="FunFam" id="3.20.20.80:FF:000075">
    <property type="entry name" value="Sporulation-specific chitinase"/>
    <property type="match status" value="1"/>
</dbReference>
<dbReference type="PROSITE" id="PS51910">
    <property type="entry name" value="GH18_2"/>
    <property type="match status" value="1"/>
</dbReference>
<evidence type="ECO:0000256" key="10">
    <source>
        <dbReference type="ARBA" id="ARBA00023326"/>
    </source>
</evidence>
<dbReference type="GO" id="GO:0000272">
    <property type="term" value="P:polysaccharide catabolic process"/>
    <property type="evidence" value="ECO:0007669"/>
    <property type="project" value="UniProtKB-KW"/>
</dbReference>
<reference evidence="13" key="1">
    <citation type="journal article" date="2021" name="Nat. Commun.">
        <title>Genetic determinants of endophytism in the Arabidopsis root mycobiome.</title>
        <authorList>
            <person name="Mesny F."/>
            <person name="Miyauchi S."/>
            <person name="Thiergart T."/>
            <person name="Pickel B."/>
            <person name="Atanasova L."/>
            <person name="Karlsson M."/>
            <person name="Huettel B."/>
            <person name="Barry K.W."/>
            <person name="Haridas S."/>
            <person name="Chen C."/>
            <person name="Bauer D."/>
            <person name="Andreopoulos W."/>
            <person name="Pangilinan J."/>
            <person name="LaButti K."/>
            <person name="Riley R."/>
            <person name="Lipzen A."/>
            <person name="Clum A."/>
            <person name="Drula E."/>
            <person name="Henrissat B."/>
            <person name="Kohler A."/>
            <person name="Grigoriev I.V."/>
            <person name="Martin F.M."/>
            <person name="Hacquard S."/>
        </authorList>
    </citation>
    <scope>NUCLEOTIDE SEQUENCE</scope>
    <source>
        <strain evidence="13">MPI-CAGE-CH-0243</strain>
    </source>
</reference>
<dbReference type="PANTHER" id="PTHR11177">
    <property type="entry name" value="CHITINASE"/>
    <property type="match status" value="1"/>
</dbReference>
<dbReference type="PROSITE" id="PS01095">
    <property type="entry name" value="GH18_1"/>
    <property type="match status" value="1"/>
</dbReference>
<dbReference type="GO" id="GO:0008061">
    <property type="term" value="F:chitin binding"/>
    <property type="evidence" value="ECO:0007669"/>
    <property type="project" value="InterPro"/>
</dbReference>
<dbReference type="CDD" id="cd06548">
    <property type="entry name" value="GH18_chitinase"/>
    <property type="match status" value="1"/>
</dbReference>
<dbReference type="EC" id="3.2.1.14" evidence="4"/>
<evidence type="ECO:0000256" key="8">
    <source>
        <dbReference type="ARBA" id="ARBA00023277"/>
    </source>
</evidence>
<dbReference type="InterPro" id="IPR050314">
    <property type="entry name" value="Glycosyl_Hydrlase_18"/>
</dbReference>
<name>A0A9P9IYC0_9PLEO</name>
<evidence type="ECO:0000256" key="4">
    <source>
        <dbReference type="ARBA" id="ARBA00012729"/>
    </source>
</evidence>
<dbReference type="PANTHER" id="PTHR11177:SF317">
    <property type="entry name" value="CHITINASE 12-RELATED"/>
    <property type="match status" value="1"/>
</dbReference>
<accession>A0A9P9IYC0</accession>
<dbReference type="InterPro" id="IPR029070">
    <property type="entry name" value="Chitinase_insertion_sf"/>
</dbReference>
<dbReference type="GO" id="GO:0008843">
    <property type="term" value="F:endochitinase activity"/>
    <property type="evidence" value="ECO:0007669"/>
    <property type="project" value="UniProtKB-EC"/>
</dbReference>
<dbReference type="InterPro" id="IPR011583">
    <property type="entry name" value="Chitinase_II/V-like_cat"/>
</dbReference>
<sequence length="399" mass="44241">MGDCGGYRTIGYFTNWGIYGRKYPPQSIPVDKLTHILYAFAKNQEDGTVVLTDKWADQDIHYPGDTWESTGNDLFGNFKALNLLKQQNRNLKVLLSIGGWTFSNTQRLFDAPASTPEGRKQFAVSSVQLLKDFGLDGIDLDWEYPQNPEQGEHLILLLQEIRNHLDEYSESLESRVGEKPHFELTIASSASKSIYDNYHLDRLSGVVDFINLMAYDFAGSWESKSSHQANLYASSSNPGSTPFNIDDTVKGYIAAGTPADKIVLGMPLYGRAFASTTGLGEPFSGVGEGSWENGVWDFKALPQDGSEEIIDEEAGASYSYNGGTQTLVSYDNAEIAARKARYIKDNGLGGGMWWELSGDREGEESLIAVVYNELGDIQDKPNWISYVDSQFDNLKAGFQ</sequence>